<keyword evidence="2" id="KW-1133">Transmembrane helix</keyword>
<dbReference type="Proteomes" id="UP000085678">
    <property type="component" value="Unplaced"/>
</dbReference>
<accession>A0A2R2MJW9</accession>
<dbReference type="GeneID" id="106167058"/>
<evidence type="ECO:0000313" key="3">
    <source>
        <dbReference type="Proteomes" id="UP000085678"/>
    </source>
</evidence>
<feature type="compositionally biased region" description="Polar residues" evidence="1">
    <location>
        <begin position="85"/>
        <end position="96"/>
    </location>
</feature>
<protein>
    <submittedName>
        <fullName evidence="4">Uncharacterized protein LOC106167058</fullName>
    </submittedName>
</protein>
<name>A0A2R2MJW9_LINAN</name>
<sequence length="240" mass="26922">MLGGTGGVGFSASSPLEEKLVVDPNNEDARLRFQNLVANATVKNAVTGILRRASLERHMLEGTVGSSDCGQQGNKEEQLKETNDDVTNSSESPSHTQELEEPEDNVEREEEPEELQEGQIGMAVPEPKNSGALKMYAKHAVFKLRQLPFRNIGFSTLRGVSFVKDTVVENMWNRWPHQESSFKTFRMAVTGLVLFMALLSIIFTLLPSYTTADRGREVYTSLEELLRPYMGLRHHFRPPI</sequence>
<feature type="compositionally biased region" description="Acidic residues" evidence="1">
    <location>
        <begin position="99"/>
        <end position="116"/>
    </location>
</feature>
<feature type="transmembrane region" description="Helical" evidence="2">
    <location>
        <begin position="187"/>
        <end position="206"/>
    </location>
</feature>
<dbReference type="KEGG" id="lak:106167058"/>
<keyword evidence="2" id="KW-0812">Transmembrane</keyword>
<dbReference type="InParanoid" id="A0A2R2MJW9"/>
<reference evidence="4" key="1">
    <citation type="submission" date="2025-08" db="UniProtKB">
        <authorList>
            <consortium name="RefSeq"/>
        </authorList>
    </citation>
    <scope>IDENTIFICATION</scope>
    <source>
        <tissue evidence="4">Gonads</tissue>
    </source>
</reference>
<evidence type="ECO:0000313" key="4">
    <source>
        <dbReference type="RefSeq" id="XP_023930521.1"/>
    </source>
</evidence>
<keyword evidence="2" id="KW-0472">Membrane</keyword>
<keyword evidence="3" id="KW-1185">Reference proteome</keyword>
<feature type="compositionally biased region" description="Polar residues" evidence="1">
    <location>
        <begin position="64"/>
        <end position="73"/>
    </location>
</feature>
<feature type="compositionally biased region" description="Basic and acidic residues" evidence="1">
    <location>
        <begin position="74"/>
        <end position="83"/>
    </location>
</feature>
<evidence type="ECO:0000256" key="2">
    <source>
        <dbReference type="SAM" id="Phobius"/>
    </source>
</evidence>
<proteinExistence type="predicted"/>
<organism evidence="3 4">
    <name type="scientific">Lingula anatina</name>
    <name type="common">Brachiopod</name>
    <name type="synonym">Lingula unguis</name>
    <dbReference type="NCBI Taxonomy" id="7574"/>
    <lineage>
        <taxon>Eukaryota</taxon>
        <taxon>Metazoa</taxon>
        <taxon>Spiralia</taxon>
        <taxon>Lophotrochozoa</taxon>
        <taxon>Brachiopoda</taxon>
        <taxon>Linguliformea</taxon>
        <taxon>Lingulata</taxon>
        <taxon>Lingulida</taxon>
        <taxon>Linguloidea</taxon>
        <taxon>Lingulidae</taxon>
        <taxon>Lingula</taxon>
    </lineage>
</organism>
<dbReference type="AlphaFoldDB" id="A0A2R2MJW9"/>
<dbReference type="RefSeq" id="XP_023930521.1">
    <property type="nucleotide sequence ID" value="XM_024074753.1"/>
</dbReference>
<gene>
    <name evidence="4" type="primary">LOC106167058</name>
</gene>
<evidence type="ECO:0000256" key="1">
    <source>
        <dbReference type="SAM" id="MobiDB-lite"/>
    </source>
</evidence>
<feature type="region of interest" description="Disordered" evidence="1">
    <location>
        <begin position="62"/>
        <end position="126"/>
    </location>
</feature>